<dbReference type="EMBL" id="JAGGNH010000006">
    <property type="protein sequence ID" value="KAJ0969140.1"/>
    <property type="molecule type" value="Genomic_DNA"/>
</dbReference>
<evidence type="ECO:0000313" key="4">
    <source>
        <dbReference type="Proteomes" id="UP001085076"/>
    </source>
</evidence>
<sequence length="420" mass="45980">MALVMEFRLPSMPHGASCKYSFMIKRSDLNTTRRFNVISLASKRRGFGPEPVKKEKNNNVNPAKEINRGASEVRKLVPGETKSRTSQAPNLMSGNDGKLSDVSDQRFKEKLEAVRRSALEQKKTEENKIYQAIDYDAPIESEKGTIGLGTKVGVGIAVAVFGLVFAIGDFIPSGSVGPLQDPSVVEKKLTDKEKAALQMRLQQYEATLSTSPSDPTALEGAAVTLVELGAYDRASSLLEKLTKERSDDAEAYRLLGEVKYELKDYEGSASAYRSSLSASHTVDFDVLRGLTNSLLAAKKPSEAVQVLLSARESLIAQDLNQPDGSVDSNGNQVKELQKVDPIQVELLLGKAYSDWGHISDAIAVYDQLISSHPNDFRGYLAKGIILKENGKVGDAERMFIQARFFAPDKAKALVDRYSVK</sequence>
<proteinExistence type="predicted"/>
<feature type="compositionally biased region" description="Polar residues" evidence="2">
    <location>
        <begin position="84"/>
        <end position="93"/>
    </location>
</feature>
<dbReference type="InterPro" id="IPR019734">
    <property type="entry name" value="TPR_rpt"/>
</dbReference>
<evidence type="ECO:0008006" key="5">
    <source>
        <dbReference type="Google" id="ProtNLM"/>
    </source>
</evidence>
<reference evidence="3" key="2">
    <citation type="journal article" date="2022" name="Hortic Res">
        <title>The genome of Dioscorea zingiberensis sheds light on the biosynthesis, origin and evolution of the medicinally important diosgenin saponins.</title>
        <authorList>
            <person name="Li Y."/>
            <person name="Tan C."/>
            <person name="Li Z."/>
            <person name="Guo J."/>
            <person name="Li S."/>
            <person name="Chen X."/>
            <person name="Wang C."/>
            <person name="Dai X."/>
            <person name="Yang H."/>
            <person name="Song W."/>
            <person name="Hou L."/>
            <person name="Xu J."/>
            <person name="Tong Z."/>
            <person name="Xu A."/>
            <person name="Yuan X."/>
            <person name="Wang W."/>
            <person name="Yang Q."/>
            <person name="Chen L."/>
            <person name="Sun Z."/>
            <person name="Wang K."/>
            <person name="Pan B."/>
            <person name="Chen J."/>
            <person name="Bao Y."/>
            <person name="Liu F."/>
            <person name="Qi X."/>
            <person name="Gang D.R."/>
            <person name="Wen J."/>
            <person name="Li J."/>
        </authorList>
    </citation>
    <scope>NUCLEOTIDE SEQUENCE</scope>
    <source>
        <strain evidence="3">Dzin_1.0</strain>
    </source>
</reference>
<keyword evidence="4" id="KW-1185">Reference proteome</keyword>
<dbReference type="Proteomes" id="UP001085076">
    <property type="component" value="Miscellaneous, Linkage group lg06"/>
</dbReference>
<keyword evidence="1" id="KW-0802">TPR repeat</keyword>
<comment type="caution">
    <text evidence="3">The sequence shown here is derived from an EMBL/GenBank/DDBJ whole genome shotgun (WGS) entry which is preliminary data.</text>
</comment>
<dbReference type="OrthoDB" id="536368at2759"/>
<dbReference type="Gene3D" id="1.25.40.10">
    <property type="entry name" value="Tetratricopeptide repeat domain"/>
    <property type="match status" value="1"/>
</dbReference>
<dbReference type="SMART" id="SM00028">
    <property type="entry name" value="TPR"/>
    <property type="match status" value="3"/>
</dbReference>
<dbReference type="PROSITE" id="PS50005">
    <property type="entry name" value="TPR"/>
    <property type="match status" value="1"/>
</dbReference>
<protein>
    <recommendedName>
        <fullName evidence="5">Tetratricopeptide repeat (TPR)-like superfamily protein</fullName>
    </recommendedName>
</protein>
<gene>
    <name evidence="3" type="ORF">J5N97_022017</name>
</gene>
<dbReference type="InterPro" id="IPR011990">
    <property type="entry name" value="TPR-like_helical_dom_sf"/>
</dbReference>
<name>A0A9D5CAE5_9LILI</name>
<feature type="region of interest" description="Disordered" evidence="2">
    <location>
        <begin position="77"/>
        <end position="99"/>
    </location>
</feature>
<dbReference type="SUPFAM" id="SSF48452">
    <property type="entry name" value="TPR-like"/>
    <property type="match status" value="1"/>
</dbReference>
<feature type="repeat" description="TPR" evidence="1">
    <location>
        <begin position="342"/>
        <end position="375"/>
    </location>
</feature>
<dbReference type="PANTHER" id="PTHR26312">
    <property type="entry name" value="TETRATRICOPEPTIDE REPEAT PROTEIN 5"/>
    <property type="match status" value="1"/>
</dbReference>
<reference evidence="3" key="1">
    <citation type="submission" date="2021-03" db="EMBL/GenBank/DDBJ databases">
        <authorList>
            <person name="Li Z."/>
            <person name="Yang C."/>
        </authorList>
    </citation>
    <scope>NUCLEOTIDE SEQUENCE</scope>
    <source>
        <strain evidence="3">Dzin_1.0</strain>
        <tissue evidence="3">Leaf</tissue>
    </source>
</reference>
<dbReference type="PANTHER" id="PTHR26312:SF126">
    <property type="entry name" value="TETRATRICOPEPTIDE REPEAT (TPR)-LIKE SUPERFAMILY PROTEIN"/>
    <property type="match status" value="1"/>
</dbReference>
<evidence type="ECO:0000256" key="2">
    <source>
        <dbReference type="SAM" id="MobiDB-lite"/>
    </source>
</evidence>
<accession>A0A9D5CAE5</accession>
<organism evidence="3 4">
    <name type="scientific">Dioscorea zingiberensis</name>
    <dbReference type="NCBI Taxonomy" id="325984"/>
    <lineage>
        <taxon>Eukaryota</taxon>
        <taxon>Viridiplantae</taxon>
        <taxon>Streptophyta</taxon>
        <taxon>Embryophyta</taxon>
        <taxon>Tracheophyta</taxon>
        <taxon>Spermatophyta</taxon>
        <taxon>Magnoliopsida</taxon>
        <taxon>Liliopsida</taxon>
        <taxon>Dioscoreales</taxon>
        <taxon>Dioscoreaceae</taxon>
        <taxon>Dioscorea</taxon>
    </lineage>
</organism>
<dbReference type="Pfam" id="PF13432">
    <property type="entry name" value="TPR_16"/>
    <property type="match status" value="2"/>
</dbReference>
<dbReference type="AlphaFoldDB" id="A0A9D5CAE5"/>
<dbReference type="GO" id="GO:0009535">
    <property type="term" value="C:chloroplast thylakoid membrane"/>
    <property type="evidence" value="ECO:0007669"/>
    <property type="project" value="TreeGrafter"/>
</dbReference>
<evidence type="ECO:0000313" key="3">
    <source>
        <dbReference type="EMBL" id="KAJ0969140.1"/>
    </source>
</evidence>
<evidence type="ECO:0000256" key="1">
    <source>
        <dbReference type="PROSITE-ProRule" id="PRU00339"/>
    </source>
</evidence>